<dbReference type="GO" id="GO:0003964">
    <property type="term" value="F:RNA-directed DNA polymerase activity"/>
    <property type="evidence" value="ECO:0007669"/>
    <property type="project" value="UniProtKB-KW"/>
</dbReference>
<evidence type="ECO:0000313" key="1">
    <source>
        <dbReference type="EMBL" id="MCI16860.1"/>
    </source>
</evidence>
<dbReference type="SUPFAM" id="SSF50630">
    <property type="entry name" value="Acid proteases"/>
    <property type="match status" value="1"/>
</dbReference>
<dbReference type="Pfam" id="PF08284">
    <property type="entry name" value="RVP_2"/>
    <property type="match status" value="1"/>
</dbReference>
<keyword evidence="1" id="KW-0808">Transferase</keyword>
<dbReference type="InterPro" id="IPR021109">
    <property type="entry name" value="Peptidase_aspartic_dom_sf"/>
</dbReference>
<proteinExistence type="predicted"/>
<protein>
    <submittedName>
        <fullName evidence="1">RNA-directed DNA polymerase (Reverse transcriptase)</fullName>
    </submittedName>
</protein>
<dbReference type="PANTHER" id="PTHR15503">
    <property type="entry name" value="LDOC1 RELATED"/>
    <property type="match status" value="1"/>
</dbReference>
<dbReference type="EMBL" id="LXQA010102773">
    <property type="protein sequence ID" value="MCI16860.1"/>
    <property type="molecule type" value="Genomic_DNA"/>
</dbReference>
<dbReference type="Proteomes" id="UP000265520">
    <property type="component" value="Unassembled WGS sequence"/>
</dbReference>
<reference evidence="1 2" key="1">
    <citation type="journal article" date="2018" name="Front. Plant Sci.">
        <title>Red Clover (Trifolium pratense) and Zigzag Clover (T. medium) - A Picture of Genomic Similarities and Differences.</title>
        <authorList>
            <person name="Dluhosova J."/>
            <person name="Istvanek J."/>
            <person name="Nedelnik J."/>
            <person name="Repkova J."/>
        </authorList>
    </citation>
    <scope>NUCLEOTIDE SEQUENCE [LARGE SCALE GENOMIC DNA]</scope>
    <source>
        <strain evidence="2">cv. 10/8</strain>
        <tissue evidence="1">Leaf</tissue>
    </source>
</reference>
<evidence type="ECO:0000313" key="2">
    <source>
        <dbReference type="Proteomes" id="UP000265520"/>
    </source>
</evidence>
<dbReference type="InterPro" id="IPR032567">
    <property type="entry name" value="RTL1-rel"/>
</dbReference>
<feature type="non-terminal residue" evidence="1">
    <location>
        <position position="1"/>
    </location>
</feature>
<dbReference type="GO" id="GO:0006508">
    <property type="term" value="P:proteolysis"/>
    <property type="evidence" value="ECO:0007669"/>
    <property type="project" value="InterPro"/>
</dbReference>
<keyword evidence="1" id="KW-0548">Nucleotidyltransferase</keyword>
<feature type="non-terminal residue" evidence="1">
    <location>
        <position position="226"/>
    </location>
</feature>
<keyword evidence="1" id="KW-0695">RNA-directed DNA polymerase</keyword>
<dbReference type="PROSITE" id="PS00141">
    <property type="entry name" value="ASP_PROTEASE"/>
    <property type="match status" value="1"/>
</dbReference>
<dbReference type="AlphaFoldDB" id="A0A392PZH9"/>
<dbReference type="Gene3D" id="2.40.70.10">
    <property type="entry name" value="Acid Proteases"/>
    <property type="match status" value="1"/>
</dbReference>
<keyword evidence="2" id="KW-1185">Reference proteome</keyword>
<dbReference type="InterPro" id="IPR001969">
    <property type="entry name" value="Aspartic_peptidase_AS"/>
</dbReference>
<comment type="caution">
    <text evidence="1">The sequence shown here is derived from an EMBL/GenBank/DDBJ whole genome shotgun (WGS) entry which is preliminary data.</text>
</comment>
<name>A0A392PZH9_9FABA</name>
<organism evidence="1 2">
    <name type="scientific">Trifolium medium</name>
    <dbReference type="NCBI Taxonomy" id="97028"/>
    <lineage>
        <taxon>Eukaryota</taxon>
        <taxon>Viridiplantae</taxon>
        <taxon>Streptophyta</taxon>
        <taxon>Embryophyta</taxon>
        <taxon>Tracheophyta</taxon>
        <taxon>Spermatophyta</taxon>
        <taxon>Magnoliopsida</taxon>
        <taxon>eudicotyledons</taxon>
        <taxon>Gunneridae</taxon>
        <taxon>Pentapetalae</taxon>
        <taxon>rosids</taxon>
        <taxon>fabids</taxon>
        <taxon>Fabales</taxon>
        <taxon>Fabaceae</taxon>
        <taxon>Papilionoideae</taxon>
        <taxon>50 kb inversion clade</taxon>
        <taxon>NPAAA clade</taxon>
        <taxon>Hologalegina</taxon>
        <taxon>IRL clade</taxon>
        <taxon>Trifolieae</taxon>
        <taxon>Trifolium</taxon>
    </lineage>
</organism>
<sequence>SIQNDEIAERRAKGLCFKCGGKYHPTLHKCPEKSLRVLILGEGEIINDDGEIVALEVREEEEEEDLEAECKIMGVLGSMGEYRTMKIGGKLESIDVVVLVDSGASHNFISSHITDALGLQISPMKAKRIKLGDGHQVVSQGLCAGVKLNLGAMEAVVDALVLDLGGLDVILGVSWLCTLGKVMMDWQTLSMQFWHEGKSVVLQGQGTNRGEQCFLNAFLEDRQHEV</sequence>
<dbReference type="PANTHER" id="PTHR15503:SF22">
    <property type="entry name" value="TRANSPOSON TY3-I GAG POLYPROTEIN"/>
    <property type="match status" value="1"/>
</dbReference>
<dbReference type="GO" id="GO:0004190">
    <property type="term" value="F:aspartic-type endopeptidase activity"/>
    <property type="evidence" value="ECO:0007669"/>
    <property type="project" value="InterPro"/>
</dbReference>
<dbReference type="CDD" id="cd00303">
    <property type="entry name" value="retropepsin_like"/>
    <property type="match status" value="1"/>
</dbReference>
<accession>A0A392PZH9</accession>